<dbReference type="EMBL" id="CP034726">
    <property type="protein sequence ID" value="QBP19036.1"/>
    <property type="molecule type" value="Genomic_DNA"/>
</dbReference>
<dbReference type="Proteomes" id="UP000294321">
    <property type="component" value="Chromosome"/>
</dbReference>
<reference evidence="3" key="1">
    <citation type="submission" date="2018-12" db="EMBL/GenBank/DDBJ databases">
        <title>A new species of lactobacillus.</title>
        <authorList>
            <person name="Jian Y."/>
            <person name="Xin L."/>
            <person name="Hong Z.J."/>
            <person name="Ming L.Z."/>
            <person name="Hong X.Z."/>
        </authorList>
    </citation>
    <scope>NUCLEOTIDE SEQUENCE [LARGE SCALE GENOMIC DNA]</scope>
    <source>
        <strain evidence="3">HSLZ-75</strain>
    </source>
</reference>
<protein>
    <submittedName>
        <fullName evidence="2">DUF1361 domain-containing protein</fullName>
    </submittedName>
</protein>
<evidence type="ECO:0000313" key="2">
    <source>
        <dbReference type="EMBL" id="QBP19036.1"/>
    </source>
</evidence>
<dbReference type="AlphaFoldDB" id="A0A4P6ZME4"/>
<organism evidence="2 3">
    <name type="scientific">Acetilactobacillus jinshanensis</name>
    <dbReference type="NCBI Taxonomy" id="1720083"/>
    <lineage>
        <taxon>Bacteria</taxon>
        <taxon>Bacillati</taxon>
        <taxon>Bacillota</taxon>
        <taxon>Bacilli</taxon>
        <taxon>Lactobacillales</taxon>
        <taxon>Lactobacillaceae</taxon>
        <taxon>Acetilactobacillus</taxon>
    </lineage>
</organism>
<dbReference type="OrthoDB" id="4540541at2"/>
<dbReference type="Pfam" id="PF07099">
    <property type="entry name" value="DUF1361"/>
    <property type="match status" value="1"/>
</dbReference>
<dbReference type="InterPro" id="IPR009793">
    <property type="entry name" value="DUF1361"/>
</dbReference>
<proteinExistence type="predicted"/>
<name>A0A4P6ZME4_9LACO</name>
<keyword evidence="1" id="KW-0812">Transmembrane</keyword>
<keyword evidence="3" id="KW-1185">Reference proteome</keyword>
<dbReference type="KEGG" id="lji:ELX58_06700"/>
<feature type="transmembrane region" description="Helical" evidence="1">
    <location>
        <begin position="176"/>
        <end position="198"/>
    </location>
</feature>
<evidence type="ECO:0000313" key="3">
    <source>
        <dbReference type="Proteomes" id="UP000294321"/>
    </source>
</evidence>
<evidence type="ECO:0000256" key="1">
    <source>
        <dbReference type="SAM" id="Phobius"/>
    </source>
</evidence>
<accession>A0A4P6ZME4</accession>
<keyword evidence="1" id="KW-0472">Membrane</keyword>
<gene>
    <name evidence="2" type="ORF">ELX58_06700</name>
</gene>
<feature type="transmembrane region" description="Helical" evidence="1">
    <location>
        <begin position="126"/>
        <end position="146"/>
    </location>
</feature>
<feature type="transmembrane region" description="Helical" evidence="1">
    <location>
        <begin position="43"/>
        <end position="63"/>
    </location>
</feature>
<feature type="transmembrane region" description="Helical" evidence="1">
    <location>
        <begin position="12"/>
        <end position="34"/>
    </location>
</feature>
<feature type="transmembrane region" description="Helical" evidence="1">
    <location>
        <begin position="88"/>
        <end position="106"/>
    </location>
</feature>
<sequence length="204" mass="23716">MILIGVFEVNTPVHFLVLNTFLAYIPIELSFLLINPNVKKHNLLFWPIWVIWLLFYPNTPYILTDLFHLAQLQPYNAEGLIKLSTPMWISYTFLFVSAVGFALIGFDGLIKISRIIANKIKTNPSLGLTISIITILTFLSSVGVFIGRFLRIHTIYLFISPRLFITPLIKMWQPRMMAFVLLFTFIQLFIYWIISLIVSDYHKN</sequence>
<keyword evidence="1" id="KW-1133">Transmembrane helix</keyword>